<comment type="caution">
    <text evidence="10">The sequence shown here is derived from an EMBL/GenBank/DDBJ whole genome shotgun (WGS) entry which is preliminary data.</text>
</comment>
<dbReference type="Pfam" id="PF01435">
    <property type="entry name" value="Peptidase_M48"/>
    <property type="match status" value="1"/>
</dbReference>
<dbReference type="PANTHER" id="PTHR22726">
    <property type="entry name" value="METALLOENDOPEPTIDASE OMA1"/>
    <property type="match status" value="1"/>
</dbReference>
<keyword evidence="8" id="KW-1133">Transmembrane helix</keyword>
<dbReference type="InterPro" id="IPR051156">
    <property type="entry name" value="Mito/Outer_Membr_Metalloprot"/>
</dbReference>
<feature type="region of interest" description="Disordered" evidence="7">
    <location>
        <begin position="365"/>
        <end position="386"/>
    </location>
</feature>
<evidence type="ECO:0000256" key="4">
    <source>
        <dbReference type="ARBA" id="ARBA00022833"/>
    </source>
</evidence>
<keyword evidence="1 6" id="KW-0645">Protease</keyword>
<evidence type="ECO:0000256" key="6">
    <source>
        <dbReference type="RuleBase" id="RU003983"/>
    </source>
</evidence>
<reference evidence="11" key="1">
    <citation type="journal article" date="2019" name="Int. J. Syst. Evol. Microbiol.">
        <title>The Global Catalogue of Microorganisms (GCM) 10K type strain sequencing project: providing services to taxonomists for standard genome sequencing and annotation.</title>
        <authorList>
            <consortium name="The Broad Institute Genomics Platform"/>
            <consortium name="The Broad Institute Genome Sequencing Center for Infectious Disease"/>
            <person name="Wu L."/>
            <person name="Ma J."/>
        </authorList>
    </citation>
    <scope>NUCLEOTIDE SEQUENCE [LARGE SCALE GENOMIC DNA]</scope>
    <source>
        <strain evidence="11">CECT 8531</strain>
    </source>
</reference>
<feature type="region of interest" description="Disordered" evidence="7">
    <location>
        <begin position="293"/>
        <end position="313"/>
    </location>
</feature>
<evidence type="ECO:0000256" key="8">
    <source>
        <dbReference type="SAM" id="Phobius"/>
    </source>
</evidence>
<keyword evidence="5 6" id="KW-0482">Metalloprotease</keyword>
<keyword evidence="3 6" id="KW-0378">Hydrolase</keyword>
<sequence length="386" mass="41962">MSLKAWFYDGKTAARRDVEIQAIGKNFYLAEVERRHGPYAFADLHYAGQQGVSHVYKHDDIDGWRMGMQGSVPAELEGLLPARGQYGRWIDKIGLGKAIVVFAGVSAAVVAVILWSPQWLAPLVPPSVEKQLGNALVGDFGGRFCDTKPGKQALTKLASQLDENVSDIDIEVANIDMINAVALPGGKVIIFNGLLQDTPSADAVAGVLAHEIGHVRERHVMQSLIRQMGLSVVMGGLDGNVGGTLNGLLSMGYSRAAETEADNHAIKALARSDISPIPTAQFFDKLAQLESFEEEREQDGAAKNGKGQKADVKTNNAGTLMGYLSSHPLSENRKAQFEKSLIKGKSYRPVLTKAEWNDLRNMCRDDKDVKSGFGFDFGQKDPKEKP</sequence>
<keyword evidence="2" id="KW-0479">Metal-binding</keyword>
<keyword evidence="11" id="KW-1185">Reference proteome</keyword>
<feature type="domain" description="Peptidase M48" evidence="9">
    <location>
        <begin position="172"/>
        <end position="336"/>
    </location>
</feature>
<dbReference type="EMBL" id="JBHSDH010000013">
    <property type="protein sequence ID" value="MFC4293055.1"/>
    <property type="molecule type" value="Genomic_DNA"/>
</dbReference>
<evidence type="ECO:0000256" key="7">
    <source>
        <dbReference type="SAM" id="MobiDB-lite"/>
    </source>
</evidence>
<feature type="transmembrane region" description="Helical" evidence="8">
    <location>
        <begin position="98"/>
        <end position="120"/>
    </location>
</feature>
<evidence type="ECO:0000256" key="1">
    <source>
        <dbReference type="ARBA" id="ARBA00022670"/>
    </source>
</evidence>
<proteinExistence type="inferred from homology"/>
<keyword evidence="4 6" id="KW-0862">Zinc</keyword>
<keyword evidence="8" id="KW-0472">Membrane</keyword>
<organism evidence="10 11">
    <name type="scientific">Sphingorhabdus arenilitoris</name>
    <dbReference type="NCBI Taxonomy" id="1490041"/>
    <lineage>
        <taxon>Bacteria</taxon>
        <taxon>Pseudomonadati</taxon>
        <taxon>Pseudomonadota</taxon>
        <taxon>Alphaproteobacteria</taxon>
        <taxon>Sphingomonadales</taxon>
        <taxon>Sphingomonadaceae</taxon>
        <taxon>Sphingorhabdus</taxon>
    </lineage>
</organism>
<evidence type="ECO:0000313" key="11">
    <source>
        <dbReference type="Proteomes" id="UP001595887"/>
    </source>
</evidence>
<dbReference type="Gene3D" id="3.30.2010.10">
    <property type="entry name" value="Metalloproteases ('zincins'), catalytic domain"/>
    <property type="match status" value="1"/>
</dbReference>
<name>A0ABV8RII8_9SPHN</name>
<gene>
    <name evidence="10" type="ORF">ACFOWX_11580</name>
</gene>
<comment type="similarity">
    <text evidence="6">Belongs to the peptidase M48 family.</text>
</comment>
<accession>A0ABV8RII8</accession>
<dbReference type="PANTHER" id="PTHR22726:SF1">
    <property type="entry name" value="METALLOENDOPEPTIDASE OMA1, MITOCHONDRIAL"/>
    <property type="match status" value="1"/>
</dbReference>
<dbReference type="InterPro" id="IPR001915">
    <property type="entry name" value="Peptidase_M48"/>
</dbReference>
<dbReference type="Proteomes" id="UP001595887">
    <property type="component" value="Unassembled WGS sequence"/>
</dbReference>
<evidence type="ECO:0000259" key="9">
    <source>
        <dbReference type="Pfam" id="PF01435"/>
    </source>
</evidence>
<dbReference type="RefSeq" id="WP_381424253.1">
    <property type="nucleotide sequence ID" value="NZ_JBHSDH010000013.1"/>
</dbReference>
<keyword evidence="8" id="KW-0812">Transmembrane</keyword>
<protein>
    <submittedName>
        <fullName evidence="10">M48 family metallopeptidase</fullName>
    </submittedName>
</protein>
<comment type="cofactor">
    <cofactor evidence="6">
        <name>Zn(2+)</name>
        <dbReference type="ChEBI" id="CHEBI:29105"/>
    </cofactor>
    <text evidence="6">Binds 1 zinc ion per subunit.</text>
</comment>
<evidence type="ECO:0000256" key="3">
    <source>
        <dbReference type="ARBA" id="ARBA00022801"/>
    </source>
</evidence>
<evidence type="ECO:0000256" key="2">
    <source>
        <dbReference type="ARBA" id="ARBA00022723"/>
    </source>
</evidence>
<evidence type="ECO:0000256" key="5">
    <source>
        <dbReference type="ARBA" id="ARBA00023049"/>
    </source>
</evidence>
<evidence type="ECO:0000313" key="10">
    <source>
        <dbReference type="EMBL" id="MFC4293055.1"/>
    </source>
</evidence>
<dbReference type="CDD" id="cd07332">
    <property type="entry name" value="M48C_Oma1_like"/>
    <property type="match status" value="1"/>
</dbReference>